<reference evidence="3" key="1">
    <citation type="submission" date="2021-02" db="EMBL/GenBank/DDBJ databases">
        <authorList>
            <person name="Syme A R."/>
            <person name="Syme A R."/>
            <person name="Moolhuijzen P."/>
        </authorList>
    </citation>
    <scope>NUCLEOTIDE SEQUENCE</scope>
    <source>
        <strain evidence="3">W1-1</strain>
    </source>
</reference>
<name>A0A6S6VR89_9PLEO</name>
<feature type="compositionally biased region" description="Low complexity" evidence="1">
    <location>
        <begin position="51"/>
        <end position="81"/>
    </location>
</feature>
<feature type="compositionally biased region" description="Low complexity" evidence="1">
    <location>
        <begin position="213"/>
        <end position="229"/>
    </location>
</feature>
<dbReference type="EMBL" id="HG992977">
    <property type="protein sequence ID" value="CAE6999915.1"/>
    <property type="molecule type" value="Genomic_DNA"/>
</dbReference>
<evidence type="ECO:0000256" key="1">
    <source>
        <dbReference type="SAM" id="MobiDB-lite"/>
    </source>
</evidence>
<proteinExistence type="predicted"/>
<gene>
    <name evidence="3" type="ORF">PTTW11_00973</name>
</gene>
<feature type="region of interest" description="Disordered" evidence="1">
    <location>
        <begin position="31"/>
        <end position="81"/>
    </location>
</feature>
<protein>
    <submittedName>
        <fullName evidence="3">Uncharacterized protein</fullName>
    </submittedName>
</protein>
<keyword evidence="2" id="KW-0732">Signal</keyword>
<evidence type="ECO:0000313" key="4">
    <source>
        <dbReference type="Proteomes" id="UP000472372"/>
    </source>
</evidence>
<accession>A0A6S6VR89</accession>
<evidence type="ECO:0000313" key="3">
    <source>
        <dbReference type="EMBL" id="CAE6999915.1"/>
    </source>
</evidence>
<organism evidence="3 4">
    <name type="scientific">Pyrenophora teres f. teres</name>
    <dbReference type="NCBI Taxonomy" id="97479"/>
    <lineage>
        <taxon>Eukaryota</taxon>
        <taxon>Fungi</taxon>
        <taxon>Dikarya</taxon>
        <taxon>Ascomycota</taxon>
        <taxon>Pezizomycotina</taxon>
        <taxon>Dothideomycetes</taxon>
        <taxon>Pleosporomycetidae</taxon>
        <taxon>Pleosporales</taxon>
        <taxon>Pleosporineae</taxon>
        <taxon>Pleosporaceae</taxon>
        <taxon>Pyrenophora</taxon>
    </lineage>
</organism>
<feature type="chain" id="PRO_5043972051" evidence="2">
    <location>
        <begin position="17"/>
        <end position="277"/>
    </location>
</feature>
<evidence type="ECO:0000256" key="2">
    <source>
        <dbReference type="SAM" id="SignalP"/>
    </source>
</evidence>
<feature type="signal peptide" evidence="2">
    <location>
        <begin position="1"/>
        <end position="16"/>
    </location>
</feature>
<sequence length="277" mass="27255">MRSFAVIAGLAAVAVAAPHYENAYPAAPAGSVTASSAAPAGTPSGTPPAGYPSYPEVTPSASASHSAPGYGASSPSAAQSSSAPAHVASSSAPVYATTTEVISATTYECPKPTTITHGPSTYIITSSTVLSIPHYTATYVHSASPTPVAPAPTASKPAYTPVVPEASVTKPAYTPVVPEASVTKPAYTPVVPEASVTKPGYTPAVPEPSVTKPAYSAAPPAPHYPSSNATMPNPPVGTATGIVPSATKPTNPPQFTGAAGKATVGFFAIAGAVAAFL</sequence>
<dbReference type="Proteomes" id="UP000472372">
    <property type="component" value="Chromosome 1"/>
</dbReference>
<feature type="compositionally biased region" description="Low complexity" evidence="1">
    <location>
        <begin position="31"/>
        <end position="44"/>
    </location>
</feature>
<feature type="region of interest" description="Disordered" evidence="1">
    <location>
        <begin position="212"/>
        <end position="254"/>
    </location>
</feature>
<dbReference type="AlphaFoldDB" id="A0A6S6VR89"/>